<feature type="domain" description="MobA-like NTP transferase" evidence="20">
    <location>
        <begin position="7"/>
        <end position="142"/>
    </location>
</feature>
<dbReference type="InterPro" id="IPR029044">
    <property type="entry name" value="Nucleotide-diphossugar_trans"/>
</dbReference>
<dbReference type="SUPFAM" id="SSF53448">
    <property type="entry name" value="Nucleotide-diphospho-sugar transferases"/>
    <property type="match status" value="1"/>
</dbReference>
<feature type="binding site" evidence="18">
    <location>
        <position position="226"/>
    </location>
    <ligand>
        <name>Mg(2+)</name>
        <dbReference type="ChEBI" id="CHEBI:18420"/>
    </ligand>
</feature>
<feature type="binding site" evidence="18">
    <location>
        <position position="422"/>
    </location>
    <ligand>
        <name>acetyl-CoA</name>
        <dbReference type="ChEBI" id="CHEBI:57288"/>
    </ligand>
</feature>
<dbReference type="InterPro" id="IPR011004">
    <property type="entry name" value="Trimer_LpxA-like_sf"/>
</dbReference>
<accession>A0ABT1GE60</accession>
<dbReference type="RefSeq" id="WP_253449993.1">
    <property type="nucleotide sequence ID" value="NZ_JALJYF010000002.1"/>
</dbReference>
<evidence type="ECO:0000256" key="7">
    <source>
        <dbReference type="ARBA" id="ARBA00022723"/>
    </source>
</evidence>
<dbReference type="EMBL" id="JALJYF010000002">
    <property type="protein sequence ID" value="MCP1728242.1"/>
    <property type="molecule type" value="Genomic_DNA"/>
</dbReference>
<evidence type="ECO:0000256" key="1">
    <source>
        <dbReference type="ARBA" id="ARBA00004496"/>
    </source>
</evidence>
<evidence type="ECO:0000256" key="2">
    <source>
        <dbReference type="ARBA" id="ARBA00007707"/>
    </source>
</evidence>
<comment type="pathway">
    <text evidence="18">Bacterial outer membrane biogenesis; LPS lipid A biosynthesis.</text>
</comment>
<name>A0ABT1GE60_9GAMM</name>
<feature type="binding site" evidence="18">
    <location>
        <position position="379"/>
    </location>
    <ligand>
        <name>acetyl-CoA</name>
        <dbReference type="ChEBI" id="CHEBI:57288"/>
    </ligand>
</feature>
<dbReference type="GO" id="GO:0019134">
    <property type="term" value="F:glucosamine-1-phosphate N-acetyltransferase activity"/>
    <property type="evidence" value="ECO:0007669"/>
    <property type="project" value="UniProtKB-EC"/>
</dbReference>
<dbReference type="GO" id="GO:0003977">
    <property type="term" value="F:UDP-N-acetylglucosamine diphosphorylase activity"/>
    <property type="evidence" value="ECO:0007669"/>
    <property type="project" value="UniProtKB-EC"/>
</dbReference>
<feature type="binding site" evidence="18">
    <location>
        <begin position="102"/>
        <end position="104"/>
    </location>
    <ligand>
        <name>UDP-N-acetyl-alpha-D-glucosamine</name>
        <dbReference type="ChEBI" id="CHEBI:57705"/>
    </ligand>
</feature>
<comment type="similarity">
    <text evidence="2 18">In the C-terminal section; belongs to the transferase hexapeptide repeat family.</text>
</comment>
<comment type="catalytic activity">
    <reaction evidence="15 18">
        <text>alpha-D-glucosamine 1-phosphate + acetyl-CoA = N-acetyl-alpha-D-glucosamine 1-phosphate + CoA + H(+)</text>
        <dbReference type="Rhea" id="RHEA:13725"/>
        <dbReference type="ChEBI" id="CHEBI:15378"/>
        <dbReference type="ChEBI" id="CHEBI:57287"/>
        <dbReference type="ChEBI" id="CHEBI:57288"/>
        <dbReference type="ChEBI" id="CHEBI:57776"/>
        <dbReference type="ChEBI" id="CHEBI:58516"/>
        <dbReference type="EC" id="2.3.1.157"/>
    </reaction>
</comment>
<feature type="binding site" evidence="18">
    <location>
        <position position="439"/>
    </location>
    <ligand>
        <name>acetyl-CoA</name>
        <dbReference type="ChEBI" id="CHEBI:57288"/>
    </ligand>
</feature>
<keyword evidence="13 18" id="KW-0012">Acyltransferase</keyword>
<comment type="similarity">
    <text evidence="3 18">In the N-terminal section; belongs to the N-acetylglucosamine-1-phosphate uridyltransferase family.</text>
</comment>
<evidence type="ECO:0000256" key="17">
    <source>
        <dbReference type="ARBA" id="ARBA00049628"/>
    </source>
</evidence>
<keyword evidence="7 18" id="KW-0479">Metal-binding</keyword>
<evidence type="ECO:0000259" key="20">
    <source>
        <dbReference type="Pfam" id="PF12804"/>
    </source>
</evidence>
<feature type="region of interest" description="Linker" evidence="18">
    <location>
        <begin position="229"/>
        <end position="249"/>
    </location>
</feature>
<evidence type="ECO:0000313" key="21">
    <source>
        <dbReference type="EMBL" id="MCP1728242.1"/>
    </source>
</evidence>
<keyword evidence="12 18" id="KW-0511">Multifunctional enzyme</keyword>
<evidence type="ECO:0000256" key="12">
    <source>
        <dbReference type="ARBA" id="ARBA00023268"/>
    </source>
</evidence>
<comment type="catalytic activity">
    <reaction evidence="16 18">
        <text>N-acetyl-alpha-D-glucosamine 1-phosphate + UTP + H(+) = UDP-N-acetyl-alpha-D-glucosamine + diphosphate</text>
        <dbReference type="Rhea" id="RHEA:13509"/>
        <dbReference type="ChEBI" id="CHEBI:15378"/>
        <dbReference type="ChEBI" id="CHEBI:33019"/>
        <dbReference type="ChEBI" id="CHEBI:46398"/>
        <dbReference type="ChEBI" id="CHEBI:57705"/>
        <dbReference type="ChEBI" id="CHEBI:57776"/>
        <dbReference type="EC" id="2.7.7.23"/>
    </reaction>
</comment>
<feature type="region of interest" description="N-acetyltransferase" evidence="18">
    <location>
        <begin position="250"/>
        <end position="467"/>
    </location>
</feature>
<dbReference type="EC" id="2.7.7.23" evidence="18"/>
<keyword evidence="22" id="KW-1185">Reference proteome</keyword>
<keyword evidence="11 18" id="KW-0573">Peptidoglycan synthesis</keyword>
<comment type="subunit">
    <text evidence="18">Homotrimer.</text>
</comment>
<feature type="binding site" evidence="18">
    <location>
        <position position="365"/>
    </location>
    <ligand>
        <name>UDP-N-acetyl-alpha-D-glucosamine</name>
        <dbReference type="ChEBI" id="CHEBI:57705"/>
    </ligand>
</feature>
<comment type="pathway">
    <text evidence="18">Nucleotide-sugar biosynthesis; UDP-N-acetyl-alpha-D-glucosamine biosynthesis; UDP-N-acetyl-alpha-D-glucosamine from N-acetyl-alpha-D-glucosamine 1-phosphate: step 1/1.</text>
</comment>
<feature type="binding site" evidence="18">
    <location>
        <position position="332"/>
    </location>
    <ligand>
        <name>UDP-N-acetyl-alpha-D-glucosamine</name>
        <dbReference type="ChEBI" id="CHEBI:57705"/>
    </ligand>
</feature>
<dbReference type="CDD" id="cd03353">
    <property type="entry name" value="LbH_GlmU_C"/>
    <property type="match status" value="1"/>
</dbReference>
<feature type="binding site" evidence="18">
    <location>
        <position position="376"/>
    </location>
    <ligand>
        <name>UDP-N-acetyl-alpha-D-glucosamine</name>
        <dbReference type="ChEBI" id="CHEBI:57705"/>
    </ligand>
</feature>
<dbReference type="NCBIfam" id="TIGR01173">
    <property type="entry name" value="glmU"/>
    <property type="match status" value="1"/>
</dbReference>
<evidence type="ECO:0000256" key="8">
    <source>
        <dbReference type="ARBA" id="ARBA00022737"/>
    </source>
</evidence>
<evidence type="ECO:0000256" key="6">
    <source>
        <dbReference type="ARBA" id="ARBA00022695"/>
    </source>
</evidence>
<feature type="region of interest" description="Pyrophosphorylase" evidence="18">
    <location>
        <begin position="1"/>
        <end position="228"/>
    </location>
</feature>
<comment type="caution">
    <text evidence="21">The sequence shown here is derived from an EMBL/GenBank/DDBJ whole genome shotgun (WGS) entry which is preliminary data.</text>
</comment>
<dbReference type="CDD" id="cd02540">
    <property type="entry name" value="GT2_GlmU_N_bac"/>
    <property type="match status" value="1"/>
</dbReference>
<feature type="binding site" evidence="18">
    <location>
        <position position="75"/>
    </location>
    <ligand>
        <name>UDP-N-acetyl-alpha-D-glucosamine</name>
        <dbReference type="ChEBI" id="CHEBI:57705"/>
    </ligand>
</feature>
<evidence type="ECO:0000313" key="22">
    <source>
        <dbReference type="Proteomes" id="UP001523550"/>
    </source>
</evidence>
<comment type="pathway">
    <text evidence="18">Nucleotide-sugar biosynthesis; UDP-N-acetyl-alpha-D-glucosamine biosynthesis; N-acetyl-alpha-D-glucosamine 1-phosphate from alpha-D-glucosamine 6-phosphate (route II): step 2/2.</text>
</comment>
<evidence type="ECO:0000256" key="13">
    <source>
        <dbReference type="ARBA" id="ARBA00023315"/>
    </source>
</evidence>
<feature type="region of interest" description="Disordered" evidence="19">
    <location>
        <begin position="428"/>
        <end position="467"/>
    </location>
</feature>
<feature type="binding site" evidence="18">
    <location>
        <begin position="385"/>
        <end position="386"/>
    </location>
    <ligand>
        <name>acetyl-CoA</name>
        <dbReference type="ChEBI" id="CHEBI:57288"/>
    </ligand>
</feature>
<dbReference type="EC" id="2.3.1.157" evidence="18"/>
<feature type="binding site" evidence="18">
    <location>
        <position position="350"/>
    </location>
    <ligand>
        <name>UDP-N-acetyl-alpha-D-glucosamine</name>
        <dbReference type="ChEBI" id="CHEBI:57705"/>
    </ligand>
</feature>
<keyword evidence="14 18" id="KW-0961">Cell wall biogenesis/degradation</keyword>
<dbReference type="InterPro" id="IPR005882">
    <property type="entry name" value="Bifunctional_GlmU"/>
</dbReference>
<feature type="binding site" evidence="18">
    <location>
        <position position="404"/>
    </location>
    <ligand>
        <name>acetyl-CoA</name>
        <dbReference type="ChEBI" id="CHEBI:57288"/>
    </ligand>
</feature>
<feature type="binding site" evidence="18">
    <location>
        <position position="104"/>
    </location>
    <ligand>
        <name>Mg(2+)</name>
        <dbReference type="ChEBI" id="CHEBI:18420"/>
    </ligand>
</feature>
<evidence type="ECO:0000256" key="11">
    <source>
        <dbReference type="ARBA" id="ARBA00022984"/>
    </source>
</evidence>
<evidence type="ECO:0000256" key="16">
    <source>
        <dbReference type="ARBA" id="ARBA00048493"/>
    </source>
</evidence>
<dbReference type="InterPro" id="IPR038009">
    <property type="entry name" value="GlmU_C_LbH"/>
</dbReference>
<comment type="cofactor">
    <cofactor evidence="18">
        <name>Mg(2+)</name>
        <dbReference type="ChEBI" id="CHEBI:18420"/>
    </cofactor>
    <text evidence="18">Binds 1 Mg(2+) ion per subunit.</text>
</comment>
<feature type="binding site" evidence="18">
    <location>
        <position position="226"/>
    </location>
    <ligand>
        <name>UDP-N-acetyl-alpha-D-glucosamine</name>
        <dbReference type="ChEBI" id="CHEBI:57705"/>
    </ligand>
</feature>
<keyword evidence="4 18" id="KW-0963">Cytoplasm</keyword>
<comment type="subcellular location">
    <subcellularLocation>
        <location evidence="1 18">Cytoplasm</location>
    </subcellularLocation>
</comment>
<comment type="function">
    <text evidence="17 18">Catalyzes the last two sequential reactions in the de novo biosynthetic pathway for UDP-N-acetylglucosamine (UDP-GlcNAc). The C-terminal domain catalyzes the transfer of acetyl group from acetyl coenzyme A to glucosamine-1-phosphate (GlcN-1-P) to produce N-acetylglucosamine-1-phosphate (GlcNAc-1-P), which is converted into UDP-GlcNAc by the transfer of uridine 5-monophosphate (from uridine 5-triphosphate), a reaction catalyzed by the N-terminal domain.</text>
</comment>
<evidence type="ECO:0000256" key="18">
    <source>
        <dbReference type="HAMAP-Rule" id="MF_01631"/>
    </source>
</evidence>
<dbReference type="InterPro" id="IPR025877">
    <property type="entry name" value="MobA-like_NTP_Trfase"/>
</dbReference>
<dbReference type="InterPro" id="IPR050065">
    <property type="entry name" value="GlmU-like"/>
</dbReference>
<dbReference type="Pfam" id="PF00132">
    <property type="entry name" value="Hexapep"/>
    <property type="match status" value="2"/>
</dbReference>
<dbReference type="Gene3D" id="2.160.10.10">
    <property type="entry name" value="Hexapeptide repeat proteins"/>
    <property type="match status" value="1"/>
</dbReference>
<dbReference type="Pfam" id="PF12804">
    <property type="entry name" value="NTP_transf_3"/>
    <property type="match status" value="1"/>
</dbReference>
<organism evidence="21 22">
    <name type="scientific">Natronospira proteinivora</name>
    <dbReference type="NCBI Taxonomy" id="1807133"/>
    <lineage>
        <taxon>Bacteria</taxon>
        <taxon>Pseudomonadati</taxon>
        <taxon>Pseudomonadota</taxon>
        <taxon>Gammaproteobacteria</taxon>
        <taxon>Natronospirales</taxon>
        <taxon>Natronospiraceae</taxon>
        <taxon>Natronospira</taxon>
    </lineage>
</organism>
<dbReference type="InterPro" id="IPR001451">
    <property type="entry name" value="Hexapep"/>
</dbReference>
<evidence type="ECO:0000256" key="9">
    <source>
        <dbReference type="ARBA" id="ARBA00022842"/>
    </source>
</evidence>
<gene>
    <name evidence="18" type="primary">glmU</name>
    <name evidence="21" type="ORF">J2T60_002242</name>
</gene>
<feature type="active site" description="Proton acceptor" evidence="18">
    <location>
        <position position="362"/>
    </location>
</feature>
<keyword evidence="6 18" id="KW-0548">Nucleotidyltransferase</keyword>
<feature type="binding site" evidence="18">
    <location>
        <position position="138"/>
    </location>
    <ligand>
        <name>UDP-N-acetyl-alpha-D-glucosamine</name>
        <dbReference type="ChEBI" id="CHEBI:57705"/>
    </ligand>
</feature>
<evidence type="ECO:0000256" key="15">
    <source>
        <dbReference type="ARBA" id="ARBA00048247"/>
    </source>
</evidence>
<feature type="binding site" evidence="18">
    <location>
        <position position="168"/>
    </location>
    <ligand>
        <name>UDP-N-acetyl-alpha-D-glucosamine</name>
        <dbReference type="ChEBI" id="CHEBI:57705"/>
    </ligand>
</feature>
<keyword evidence="8 18" id="KW-0677">Repeat</keyword>
<dbReference type="PANTHER" id="PTHR43584:SF3">
    <property type="entry name" value="BIFUNCTIONAL PROTEIN GLMU"/>
    <property type="match status" value="1"/>
</dbReference>
<evidence type="ECO:0000256" key="10">
    <source>
        <dbReference type="ARBA" id="ARBA00022960"/>
    </source>
</evidence>
<dbReference type="HAMAP" id="MF_01631">
    <property type="entry name" value="GlmU"/>
    <property type="match status" value="1"/>
</dbReference>
<dbReference type="PANTHER" id="PTHR43584">
    <property type="entry name" value="NUCLEOTIDYL TRANSFERASE"/>
    <property type="match status" value="1"/>
</dbReference>
<dbReference type="Gene3D" id="3.90.550.10">
    <property type="entry name" value="Spore Coat Polysaccharide Biosynthesis Protein SpsA, Chain A"/>
    <property type="match status" value="1"/>
</dbReference>
<keyword evidence="5 18" id="KW-0808">Transferase</keyword>
<feature type="binding site" evidence="18">
    <location>
        <position position="24"/>
    </location>
    <ligand>
        <name>UDP-N-acetyl-alpha-D-glucosamine</name>
        <dbReference type="ChEBI" id="CHEBI:57705"/>
    </ligand>
</feature>
<evidence type="ECO:0000256" key="3">
    <source>
        <dbReference type="ARBA" id="ARBA00007947"/>
    </source>
</evidence>
<reference evidence="21 22" key="1">
    <citation type="submission" date="2022-03" db="EMBL/GenBank/DDBJ databases">
        <title>Genomic Encyclopedia of Type Strains, Phase III (KMG-III): the genomes of soil and plant-associated and newly described type strains.</title>
        <authorList>
            <person name="Whitman W."/>
        </authorList>
    </citation>
    <scope>NUCLEOTIDE SEQUENCE [LARGE SCALE GENOMIC DNA]</scope>
    <source>
        <strain evidence="21 22">BSker1</strain>
    </source>
</reference>
<protein>
    <recommendedName>
        <fullName evidence="18">Bifunctional protein GlmU</fullName>
    </recommendedName>
    <domain>
        <recommendedName>
            <fullName evidence="18">UDP-N-acetylglucosamine pyrophosphorylase</fullName>
            <ecNumber evidence="18">2.7.7.23</ecNumber>
        </recommendedName>
        <alternativeName>
            <fullName evidence="18">N-acetylglucosamine-1-phosphate uridyltransferase</fullName>
        </alternativeName>
    </domain>
    <domain>
        <recommendedName>
            <fullName evidence="18">Glucosamine-1-phosphate N-acetyltransferase</fullName>
            <ecNumber evidence="18">2.3.1.157</ecNumber>
        </recommendedName>
    </domain>
</protein>
<keyword evidence="9 18" id="KW-0460">Magnesium</keyword>
<evidence type="ECO:0000256" key="14">
    <source>
        <dbReference type="ARBA" id="ARBA00023316"/>
    </source>
</evidence>
<sequence>MSMKSAVVILAAGRGKRMNSRQPKVLQPLGGEAMLAHVLAGAAPLAAGKTVVVIGHGADAVRSAFADQDLAWAEQSEQLGTGHAVVQALPHIPDDHVVLVLYGDVPLVTSQTQQALVEAACDSVAVLTAEMQDPTGYGRILRDTQDNVRGIVEDKDASREEKAIREINTGLLAAPAAKLREWLSQVDCNNAQGEYYLTDIIAMAAEADYPVRGIVASDPEEIQGVNNRAQLAQAEAILRRRRAQAIMAQGVTLADPARIDIRGPLDCGRDVFIDANTVFEGQVTLEDDVYIGPGCVIRNSHLGPGVRVDAHSVIEEANIGAQARIGPFARLRPGSRLAGGTRVGNFVEIKNVRLGEGSKINHLAYVGDADVGRNVNIGAGTITCNYDGANKHQTVIGDGAFIGSDSQLVAPVIIGENATIGAGSTISKDAPAGELTLSRARQKTLAGWKRPTKASSKPQASSAKPKP</sequence>
<feature type="binding site" evidence="18">
    <location>
        <begin position="80"/>
        <end position="81"/>
    </location>
    <ligand>
        <name>UDP-N-acetyl-alpha-D-glucosamine</name>
        <dbReference type="ChEBI" id="CHEBI:57705"/>
    </ligand>
</feature>
<evidence type="ECO:0000256" key="4">
    <source>
        <dbReference type="ARBA" id="ARBA00022490"/>
    </source>
</evidence>
<feature type="binding site" evidence="18">
    <location>
        <begin position="10"/>
        <end position="13"/>
    </location>
    <ligand>
        <name>UDP-N-acetyl-alpha-D-glucosamine</name>
        <dbReference type="ChEBI" id="CHEBI:57705"/>
    </ligand>
</feature>
<keyword evidence="10 18" id="KW-0133">Cell shape</keyword>
<proteinExistence type="inferred from homology"/>
<dbReference type="NCBIfam" id="NF010933">
    <property type="entry name" value="PRK14353.1"/>
    <property type="match status" value="1"/>
</dbReference>
<feature type="binding site" evidence="18">
    <location>
        <position position="153"/>
    </location>
    <ligand>
        <name>UDP-N-acetyl-alpha-D-glucosamine</name>
        <dbReference type="ChEBI" id="CHEBI:57705"/>
    </ligand>
</feature>
<feature type="compositionally biased region" description="Low complexity" evidence="19">
    <location>
        <begin position="453"/>
        <end position="467"/>
    </location>
</feature>
<dbReference type="SUPFAM" id="SSF51161">
    <property type="entry name" value="Trimeric LpxA-like enzymes"/>
    <property type="match status" value="1"/>
</dbReference>
<dbReference type="Proteomes" id="UP001523550">
    <property type="component" value="Unassembled WGS sequence"/>
</dbReference>
<evidence type="ECO:0000256" key="19">
    <source>
        <dbReference type="SAM" id="MobiDB-lite"/>
    </source>
</evidence>
<evidence type="ECO:0000256" key="5">
    <source>
        <dbReference type="ARBA" id="ARBA00022679"/>
    </source>
</evidence>